<dbReference type="EMBL" id="NPDT01000001">
    <property type="protein sequence ID" value="PJZ66703.1"/>
    <property type="molecule type" value="Genomic_DNA"/>
</dbReference>
<evidence type="ECO:0000256" key="1">
    <source>
        <dbReference type="ARBA" id="ARBA00001947"/>
    </source>
</evidence>
<sequence length="669" mass="74527">MSDRLIQLKNKSISLFLASILIAFSAYSVSAQSKPGEFDSELYAQLVRQSNVQFANLIKTKTVLPDHKGWKKPIDKAFSKLSQNSGNPPFPIIYKIVKDPSFNAFAMAGGQFCIHSGALDSLDQIISQREADAAQKMDFYRERYIAGVLSHELAHFYNKHVFNSVKKFYALKDETAGKAFLESNRFSQEQELDADQTGLFLLDKAGYGGDFMLVTLQALNEVEQSYKESLAASKADKTRPELIGSTYFSSHPSPNDRLSRLKTDKQDLYSFLAKMEKSFDDIQLGRNLDSAKSNLEEGLQKFPGNTYLSKALAVCLHKIWMATASNEELKLKPVLDMPSFRDTMVFPADKSKRAVMRIVPGNEAAYNKALQSYRDVIVKTDDPYFLSNYAVLLSYSAEEKDLDVAVSVATKAFEAEGTVSLANNLGVVLYWTDKKEEAKELFNRLALSIDQKIRNLAAQSGSNPQIAQYLKTIGNSTAQKQQLDPDYIYENFTPILNLALLESYASLDPKSKGLANYYLSNYDSTSGWAKVLAKLQSIDLTPLNQQPVNVASFKIGGVGPGDKLEDLLKNWGKPTRIKTDKKSGLEYFEYDSKETAFILDMGTVVQVNVVGDNSPGLGQGVTVGTPKANAEKLLGSKFRKQGDYHDYYEKGKAFVKYNKKGKIDILVVQ</sequence>
<dbReference type="GO" id="GO:0004222">
    <property type="term" value="F:metalloendopeptidase activity"/>
    <property type="evidence" value="ECO:0007669"/>
    <property type="project" value="InterPro"/>
</dbReference>
<keyword evidence="4" id="KW-0378">Hydrolase</keyword>
<keyword evidence="2" id="KW-0645">Protease</keyword>
<evidence type="ECO:0000313" key="8">
    <source>
        <dbReference type="EMBL" id="PJZ66703.1"/>
    </source>
</evidence>
<dbReference type="Proteomes" id="UP000231912">
    <property type="component" value="Unassembled WGS sequence"/>
</dbReference>
<keyword evidence="6" id="KW-0482">Metalloprotease</keyword>
<dbReference type="PANTHER" id="PTHR22726">
    <property type="entry name" value="METALLOENDOPEPTIDASE OMA1"/>
    <property type="match status" value="1"/>
</dbReference>
<evidence type="ECO:0000259" key="7">
    <source>
        <dbReference type="Pfam" id="PF01435"/>
    </source>
</evidence>
<reference evidence="8 9" key="1">
    <citation type="submission" date="2017-07" db="EMBL/GenBank/DDBJ databases">
        <title>Leptospira spp. isolated from tropical soils.</title>
        <authorList>
            <person name="Thibeaux R."/>
            <person name="Iraola G."/>
            <person name="Ferres I."/>
            <person name="Bierque E."/>
            <person name="Girault D."/>
            <person name="Soupe-Gilbert M.-E."/>
            <person name="Picardeau M."/>
            <person name="Goarant C."/>
        </authorList>
    </citation>
    <scope>NUCLEOTIDE SEQUENCE [LARGE SCALE GENOMIC DNA]</scope>
    <source>
        <strain evidence="8 9">FH2-C-A2</strain>
    </source>
</reference>
<evidence type="ECO:0000256" key="3">
    <source>
        <dbReference type="ARBA" id="ARBA00022723"/>
    </source>
</evidence>
<dbReference type="GO" id="GO:0051603">
    <property type="term" value="P:proteolysis involved in protein catabolic process"/>
    <property type="evidence" value="ECO:0007669"/>
    <property type="project" value="TreeGrafter"/>
</dbReference>
<dbReference type="SUPFAM" id="SSF48452">
    <property type="entry name" value="TPR-like"/>
    <property type="match status" value="1"/>
</dbReference>
<proteinExistence type="predicted"/>
<evidence type="ECO:0000313" key="9">
    <source>
        <dbReference type="Proteomes" id="UP000231912"/>
    </source>
</evidence>
<evidence type="ECO:0000256" key="2">
    <source>
        <dbReference type="ARBA" id="ARBA00022670"/>
    </source>
</evidence>
<dbReference type="AlphaFoldDB" id="A0A2M9ZE54"/>
<dbReference type="Gene3D" id="1.25.40.10">
    <property type="entry name" value="Tetratricopeptide repeat domain"/>
    <property type="match status" value="1"/>
</dbReference>
<protein>
    <submittedName>
        <fullName evidence="8">Peptidase</fullName>
    </submittedName>
</protein>
<evidence type="ECO:0000256" key="6">
    <source>
        <dbReference type="ARBA" id="ARBA00023049"/>
    </source>
</evidence>
<dbReference type="InterPro" id="IPR011990">
    <property type="entry name" value="TPR-like_helical_dom_sf"/>
</dbReference>
<keyword evidence="3" id="KW-0479">Metal-binding</keyword>
<dbReference type="PANTHER" id="PTHR22726:SF1">
    <property type="entry name" value="METALLOENDOPEPTIDASE OMA1, MITOCHONDRIAL"/>
    <property type="match status" value="1"/>
</dbReference>
<dbReference type="InterPro" id="IPR001915">
    <property type="entry name" value="Peptidase_M48"/>
</dbReference>
<dbReference type="Pfam" id="PF01435">
    <property type="entry name" value="Peptidase_M48"/>
    <property type="match status" value="2"/>
</dbReference>
<gene>
    <name evidence="8" type="ORF">CH371_00925</name>
</gene>
<name>A0A2M9ZE54_9LEPT</name>
<dbReference type="CDD" id="cd07324">
    <property type="entry name" value="M48C_Oma1-like"/>
    <property type="match status" value="1"/>
</dbReference>
<comment type="caution">
    <text evidence="8">The sequence shown here is derived from an EMBL/GenBank/DDBJ whole genome shotgun (WGS) entry which is preliminary data.</text>
</comment>
<dbReference type="GO" id="GO:0046872">
    <property type="term" value="F:metal ion binding"/>
    <property type="evidence" value="ECO:0007669"/>
    <property type="project" value="UniProtKB-KW"/>
</dbReference>
<dbReference type="RefSeq" id="WP_100757307.1">
    <property type="nucleotide sequence ID" value="NZ_NPDT01000001.1"/>
</dbReference>
<organism evidence="8 9">
    <name type="scientific">Leptospira wolffii</name>
    <dbReference type="NCBI Taxonomy" id="409998"/>
    <lineage>
        <taxon>Bacteria</taxon>
        <taxon>Pseudomonadati</taxon>
        <taxon>Spirochaetota</taxon>
        <taxon>Spirochaetia</taxon>
        <taxon>Leptospirales</taxon>
        <taxon>Leptospiraceae</taxon>
        <taxon>Leptospira</taxon>
    </lineage>
</organism>
<feature type="domain" description="Peptidase M48" evidence="7">
    <location>
        <begin position="183"/>
        <end position="263"/>
    </location>
</feature>
<comment type="cofactor">
    <cofactor evidence="1">
        <name>Zn(2+)</name>
        <dbReference type="ChEBI" id="CHEBI:29105"/>
    </cofactor>
</comment>
<dbReference type="GO" id="GO:0016020">
    <property type="term" value="C:membrane"/>
    <property type="evidence" value="ECO:0007669"/>
    <property type="project" value="TreeGrafter"/>
</dbReference>
<dbReference type="Gene3D" id="3.30.2010.10">
    <property type="entry name" value="Metalloproteases ('zincins'), catalytic domain"/>
    <property type="match status" value="1"/>
</dbReference>
<accession>A0A2M9ZE54</accession>
<evidence type="ECO:0000256" key="4">
    <source>
        <dbReference type="ARBA" id="ARBA00022801"/>
    </source>
</evidence>
<dbReference type="InterPro" id="IPR051156">
    <property type="entry name" value="Mito/Outer_Membr_Metalloprot"/>
</dbReference>
<feature type="domain" description="Peptidase M48" evidence="7">
    <location>
        <begin position="77"/>
        <end position="166"/>
    </location>
</feature>
<keyword evidence="5" id="KW-0862">Zinc</keyword>
<evidence type="ECO:0000256" key="5">
    <source>
        <dbReference type="ARBA" id="ARBA00022833"/>
    </source>
</evidence>